<organism evidence="4 5">
    <name type="scientific">Paralvinella palmiformis</name>
    <dbReference type="NCBI Taxonomy" id="53620"/>
    <lineage>
        <taxon>Eukaryota</taxon>
        <taxon>Metazoa</taxon>
        <taxon>Spiralia</taxon>
        <taxon>Lophotrochozoa</taxon>
        <taxon>Annelida</taxon>
        <taxon>Polychaeta</taxon>
        <taxon>Sedentaria</taxon>
        <taxon>Canalipalpata</taxon>
        <taxon>Terebellida</taxon>
        <taxon>Terebelliformia</taxon>
        <taxon>Alvinellidae</taxon>
        <taxon>Paralvinella</taxon>
    </lineage>
</organism>
<feature type="compositionally biased region" description="Gly residues" evidence="3">
    <location>
        <begin position="521"/>
        <end position="540"/>
    </location>
</feature>
<dbReference type="InterPro" id="IPR016024">
    <property type="entry name" value="ARM-type_fold"/>
</dbReference>
<evidence type="ECO:0000313" key="4">
    <source>
        <dbReference type="EMBL" id="KAK2146143.1"/>
    </source>
</evidence>
<comment type="caution">
    <text evidence="4">The sequence shown here is derived from an EMBL/GenBank/DDBJ whole genome shotgun (WGS) entry which is preliminary data.</text>
</comment>
<dbReference type="AlphaFoldDB" id="A0AAD9J4T9"/>
<gene>
    <name evidence="4" type="ORF">LSH36_629g01007</name>
</gene>
<dbReference type="PANTHER" id="PTHR12758:SF19">
    <property type="entry name" value="APOPTOSIS INHIBITOR 5"/>
    <property type="match status" value="1"/>
</dbReference>
<evidence type="ECO:0008006" key="6">
    <source>
        <dbReference type="Google" id="ProtNLM"/>
    </source>
</evidence>
<evidence type="ECO:0000256" key="2">
    <source>
        <dbReference type="ARBA" id="ARBA00022703"/>
    </source>
</evidence>
<dbReference type="Proteomes" id="UP001208570">
    <property type="component" value="Unassembled WGS sequence"/>
</dbReference>
<dbReference type="InterPro" id="IPR008383">
    <property type="entry name" value="API5"/>
</dbReference>
<dbReference type="SUPFAM" id="SSF48371">
    <property type="entry name" value="ARM repeat"/>
    <property type="match status" value="1"/>
</dbReference>
<keyword evidence="5" id="KW-1185">Reference proteome</keyword>
<name>A0AAD9J4T9_9ANNE</name>
<sequence length="540" mass="60455">MVTVEVLYKYFGVLADAKEKAGEHEAEYLAILEGVKGGASEKRLASQFIARFFKYFPNSAEKALDAQFDLCEDDDVNIRKQAIKDLPSLCRGALEHVPKISNVLTQLLQSDDNTELSLVQCSLITLLKMDPKGTLGGVFTQILQGEDIIRERAIKFLKSKIVTLDDELWTKDVEDFVITETRKVLQDVTGDEFMAFMKILSCLKSMKTMQGRQQMVEIVAEQADLDKEFDASDPDVVDRLIQCVKQVVPLFSKNVHSTRFFIYMCDNVLPVLHEVTGSEEEDGQQVAVDVQLEILKLFAEMSEHSGQFEKVEERATAIYNRLIEFMPLPPSEDNVENSDSSTEPKLLFSHVECLMYAFHQVAGKCPDILAAEKNAERLKDFRLRLQYLARGVQLYIKQLRMALQGKSGEALKTEENKIKIVALRTTNNINTLIKDLFRNPPSYKAMVNLSFKPLGTKPSAPSDSAAGKRPGITPITFQSGDEPSKPKKGRGTEVPIYSPPAGKFSEKAGQFTGTRGRGRGRGFGNRGGNRGWGGRGYRRF</sequence>
<dbReference type="PANTHER" id="PTHR12758">
    <property type="entry name" value="APOPTOSIS INHIBITOR 5-RELATED"/>
    <property type="match status" value="1"/>
</dbReference>
<accession>A0AAD9J4T9</accession>
<keyword evidence="2" id="KW-0053">Apoptosis</keyword>
<dbReference type="EMBL" id="JAODUP010000629">
    <property type="protein sequence ID" value="KAK2146143.1"/>
    <property type="molecule type" value="Genomic_DNA"/>
</dbReference>
<evidence type="ECO:0000256" key="1">
    <source>
        <dbReference type="ARBA" id="ARBA00009515"/>
    </source>
</evidence>
<dbReference type="GO" id="GO:0043066">
    <property type="term" value="P:negative regulation of apoptotic process"/>
    <property type="evidence" value="ECO:0007669"/>
    <property type="project" value="TreeGrafter"/>
</dbReference>
<dbReference type="GO" id="GO:0003723">
    <property type="term" value="F:RNA binding"/>
    <property type="evidence" value="ECO:0007669"/>
    <property type="project" value="TreeGrafter"/>
</dbReference>
<evidence type="ECO:0000256" key="3">
    <source>
        <dbReference type="SAM" id="MobiDB-lite"/>
    </source>
</evidence>
<reference evidence="4" key="1">
    <citation type="journal article" date="2023" name="Mol. Biol. Evol.">
        <title>Third-Generation Sequencing Reveals the Adaptive Role of the Epigenome in Three Deep-Sea Polychaetes.</title>
        <authorList>
            <person name="Perez M."/>
            <person name="Aroh O."/>
            <person name="Sun Y."/>
            <person name="Lan Y."/>
            <person name="Juniper S.K."/>
            <person name="Young C.R."/>
            <person name="Angers B."/>
            <person name="Qian P.Y."/>
        </authorList>
    </citation>
    <scope>NUCLEOTIDE SEQUENCE</scope>
    <source>
        <strain evidence="4">P08H-3</strain>
    </source>
</reference>
<dbReference type="GO" id="GO:0006915">
    <property type="term" value="P:apoptotic process"/>
    <property type="evidence" value="ECO:0007669"/>
    <property type="project" value="UniProtKB-KW"/>
</dbReference>
<protein>
    <recommendedName>
        <fullName evidence="6">Apoptosis inhibitor 5</fullName>
    </recommendedName>
</protein>
<dbReference type="Pfam" id="PF05918">
    <property type="entry name" value="API5"/>
    <property type="match status" value="1"/>
</dbReference>
<feature type="region of interest" description="Disordered" evidence="3">
    <location>
        <begin position="457"/>
        <end position="540"/>
    </location>
</feature>
<comment type="similarity">
    <text evidence="1">Belongs to the API5 family.</text>
</comment>
<proteinExistence type="inferred from homology"/>
<dbReference type="GO" id="GO:0005634">
    <property type="term" value="C:nucleus"/>
    <property type="evidence" value="ECO:0007669"/>
    <property type="project" value="TreeGrafter"/>
</dbReference>
<evidence type="ECO:0000313" key="5">
    <source>
        <dbReference type="Proteomes" id="UP001208570"/>
    </source>
</evidence>